<keyword evidence="2" id="KW-1185">Reference proteome</keyword>
<comment type="caution">
    <text evidence="1">The sequence shown here is derived from an EMBL/GenBank/DDBJ whole genome shotgun (WGS) entry which is preliminary data.</text>
</comment>
<protein>
    <submittedName>
        <fullName evidence="1">Uncharacterized protein</fullName>
    </submittedName>
</protein>
<gene>
    <name evidence="1" type="ORF">SAMN04489800_3893</name>
</gene>
<sequence length="176" mass="19637">MYSRKTIPIVGRNFGFKAALAVQGENTVRNIDCRNALRFLDVLTRQGCLATEHAVDHISQKIAAHICQCGTYPPLVTFAQYSIALTNVVRFVHGSATDLLKAARTVRHLLSVLAKAKKEDVSLYEHGDCTCLSVFVQREFQRGIRTVSRKGWAGLNGYPCPAVPTWGRDKHPSEYY</sequence>
<proteinExistence type="predicted"/>
<dbReference type="OrthoDB" id="7031451at2"/>
<dbReference type="EMBL" id="FNUD01000002">
    <property type="protein sequence ID" value="SEF04395.1"/>
    <property type="molecule type" value="Genomic_DNA"/>
</dbReference>
<dbReference type="RefSeq" id="WP_139272576.1">
    <property type="nucleotide sequence ID" value="NZ_FNUD01000002.1"/>
</dbReference>
<evidence type="ECO:0000313" key="2">
    <source>
        <dbReference type="Proteomes" id="UP000183613"/>
    </source>
</evidence>
<evidence type="ECO:0000313" key="1">
    <source>
        <dbReference type="EMBL" id="SEF04395.1"/>
    </source>
</evidence>
<name>A0A1H5NS25_PSEDM</name>
<dbReference type="AlphaFoldDB" id="A0A1H5NS25"/>
<organism evidence="1 2">
    <name type="scientific">Pseudomonas deceptionensis</name>
    <dbReference type="NCBI Taxonomy" id="882211"/>
    <lineage>
        <taxon>Bacteria</taxon>
        <taxon>Pseudomonadati</taxon>
        <taxon>Pseudomonadota</taxon>
        <taxon>Gammaproteobacteria</taxon>
        <taxon>Pseudomonadales</taxon>
        <taxon>Pseudomonadaceae</taxon>
        <taxon>Pseudomonas</taxon>
    </lineage>
</organism>
<reference evidence="1" key="1">
    <citation type="submission" date="2016-10" db="EMBL/GenBank/DDBJ databases">
        <authorList>
            <person name="Varghese N."/>
            <person name="Submissions S."/>
        </authorList>
    </citation>
    <scope>NUCLEOTIDE SEQUENCE [LARGE SCALE GENOMIC DNA]</scope>
    <source>
        <strain evidence="1">LMG 25555</strain>
    </source>
</reference>
<accession>A0A1H5NS25</accession>
<dbReference type="Proteomes" id="UP000183613">
    <property type="component" value="Unassembled WGS sequence"/>
</dbReference>